<dbReference type="Proteomes" id="UP000054047">
    <property type="component" value="Unassembled WGS sequence"/>
</dbReference>
<gene>
    <name evidence="1" type="ORF">ANCDUO_23368</name>
</gene>
<dbReference type="AlphaFoldDB" id="A0A0C2BRW6"/>
<proteinExistence type="predicted"/>
<keyword evidence="2" id="KW-1185">Reference proteome</keyword>
<sequence length="129" mass="13897">ATYKESDVRGFITRIRALTNLLGETRASRIVDRVHGATQPGCDNWSEPALFEIKEGESMYKINGQNVTLSKEQRKAVVLDTGNLAIVGIQAAFWTGNTVVGVNIAARRANAGKRVLVTANTDAAVARLA</sequence>
<organism evidence="1 2">
    <name type="scientific">Ancylostoma duodenale</name>
    <dbReference type="NCBI Taxonomy" id="51022"/>
    <lineage>
        <taxon>Eukaryota</taxon>
        <taxon>Metazoa</taxon>
        <taxon>Ecdysozoa</taxon>
        <taxon>Nematoda</taxon>
        <taxon>Chromadorea</taxon>
        <taxon>Rhabditida</taxon>
        <taxon>Rhabditina</taxon>
        <taxon>Rhabditomorpha</taxon>
        <taxon>Strongyloidea</taxon>
        <taxon>Ancylostomatidae</taxon>
        <taxon>Ancylostomatinae</taxon>
        <taxon>Ancylostoma</taxon>
    </lineage>
</organism>
<dbReference type="OrthoDB" id="5871526at2759"/>
<dbReference type="Gene3D" id="3.40.50.300">
    <property type="entry name" value="P-loop containing nucleotide triphosphate hydrolases"/>
    <property type="match status" value="1"/>
</dbReference>
<dbReference type="InterPro" id="IPR027417">
    <property type="entry name" value="P-loop_NTPase"/>
</dbReference>
<feature type="non-terminal residue" evidence="1">
    <location>
        <position position="1"/>
    </location>
</feature>
<accession>A0A0C2BRW6</accession>
<evidence type="ECO:0000313" key="1">
    <source>
        <dbReference type="EMBL" id="KIH46578.1"/>
    </source>
</evidence>
<dbReference type="EMBL" id="KN768906">
    <property type="protein sequence ID" value="KIH46578.1"/>
    <property type="molecule type" value="Genomic_DNA"/>
</dbReference>
<evidence type="ECO:0000313" key="2">
    <source>
        <dbReference type="Proteomes" id="UP000054047"/>
    </source>
</evidence>
<name>A0A0C2BRW6_9BILA</name>
<reference evidence="1 2" key="1">
    <citation type="submission" date="2013-12" db="EMBL/GenBank/DDBJ databases">
        <title>Draft genome of the parsitic nematode Ancylostoma duodenale.</title>
        <authorList>
            <person name="Mitreva M."/>
        </authorList>
    </citation>
    <scope>NUCLEOTIDE SEQUENCE [LARGE SCALE GENOMIC DNA]</scope>
    <source>
        <strain evidence="1 2">Zhejiang</strain>
    </source>
</reference>
<protein>
    <submittedName>
        <fullName evidence="1">Uncharacterized protein</fullName>
    </submittedName>
</protein>